<feature type="compositionally biased region" description="Basic and acidic residues" evidence="1">
    <location>
        <begin position="29"/>
        <end position="40"/>
    </location>
</feature>
<protein>
    <submittedName>
        <fullName evidence="2">Uncharacterized protein</fullName>
    </submittedName>
</protein>
<comment type="caution">
    <text evidence="2">The sequence shown here is derived from an EMBL/GenBank/DDBJ whole genome shotgun (WGS) entry which is preliminary data.</text>
</comment>
<dbReference type="EMBL" id="CAKOFQ010007263">
    <property type="protein sequence ID" value="CAH1996661.1"/>
    <property type="molecule type" value="Genomic_DNA"/>
</dbReference>
<evidence type="ECO:0000256" key="1">
    <source>
        <dbReference type="SAM" id="MobiDB-lite"/>
    </source>
</evidence>
<dbReference type="OrthoDB" id="6799966at2759"/>
<name>A0A9P0PS01_ACAOB</name>
<dbReference type="Proteomes" id="UP001152888">
    <property type="component" value="Unassembled WGS sequence"/>
</dbReference>
<reference evidence="2" key="1">
    <citation type="submission" date="2022-03" db="EMBL/GenBank/DDBJ databases">
        <authorList>
            <person name="Sayadi A."/>
        </authorList>
    </citation>
    <scope>NUCLEOTIDE SEQUENCE</scope>
</reference>
<gene>
    <name evidence="2" type="ORF">ACAOBT_LOCUS23312</name>
</gene>
<keyword evidence="3" id="KW-1185">Reference proteome</keyword>
<proteinExistence type="predicted"/>
<accession>A0A9P0PS01</accession>
<dbReference type="AlphaFoldDB" id="A0A9P0PS01"/>
<evidence type="ECO:0000313" key="2">
    <source>
        <dbReference type="EMBL" id="CAH1996661.1"/>
    </source>
</evidence>
<evidence type="ECO:0000313" key="3">
    <source>
        <dbReference type="Proteomes" id="UP001152888"/>
    </source>
</evidence>
<organism evidence="2 3">
    <name type="scientific">Acanthoscelides obtectus</name>
    <name type="common">Bean weevil</name>
    <name type="synonym">Bruchus obtectus</name>
    <dbReference type="NCBI Taxonomy" id="200917"/>
    <lineage>
        <taxon>Eukaryota</taxon>
        <taxon>Metazoa</taxon>
        <taxon>Ecdysozoa</taxon>
        <taxon>Arthropoda</taxon>
        <taxon>Hexapoda</taxon>
        <taxon>Insecta</taxon>
        <taxon>Pterygota</taxon>
        <taxon>Neoptera</taxon>
        <taxon>Endopterygota</taxon>
        <taxon>Coleoptera</taxon>
        <taxon>Polyphaga</taxon>
        <taxon>Cucujiformia</taxon>
        <taxon>Chrysomeloidea</taxon>
        <taxon>Chrysomelidae</taxon>
        <taxon>Bruchinae</taxon>
        <taxon>Bruchini</taxon>
        <taxon>Acanthoscelides</taxon>
    </lineage>
</organism>
<sequence>MDKFIIRKKQEPVTCPCPHSPQASTSNVDAKEQDEAHDSDSASEYKGAWEKHEDLGKWIKPSSHGIHHFNCKICNKEVV</sequence>
<feature type="region of interest" description="Disordered" evidence="1">
    <location>
        <begin position="12"/>
        <end position="47"/>
    </location>
</feature>